<evidence type="ECO:0000256" key="1">
    <source>
        <dbReference type="ARBA" id="ARBA00004651"/>
    </source>
</evidence>
<proteinExistence type="predicted"/>
<reference evidence="10 11" key="1">
    <citation type="submission" date="2024-06" db="EMBL/GenBank/DDBJ databases">
        <title>Sorghum-associated microbial communities from plants grown in Nebraska, USA.</title>
        <authorList>
            <person name="Schachtman D."/>
        </authorList>
    </citation>
    <scope>NUCLEOTIDE SEQUENCE [LARGE SCALE GENOMIC DNA]</scope>
    <source>
        <strain evidence="10 11">1073</strain>
    </source>
</reference>
<dbReference type="InterPro" id="IPR050297">
    <property type="entry name" value="LipidA_mod_glycosyltrf_83"/>
</dbReference>
<evidence type="ECO:0000256" key="7">
    <source>
        <dbReference type="ARBA" id="ARBA00023136"/>
    </source>
</evidence>
<keyword evidence="6 8" id="KW-1133">Transmembrane helix</keyword>
<evidence type="ECO:0000256" key="6">
    <source>
        <dbReference type="ARBA" id="ARBA00022989"/>
    </source>
</evidence>
<organism evidence="10 11">
    <name type="scientific">Dyella japonica</name>
    <dbReference type="NCBI Taxonomy" id="231455"/>
    <lineage>
        <taxon>Bacteria</taxon>
        <taxon>Pseudomonadati</taxon>
        <taxon>Pseudomonadota</taxon>
        <taxon>Gammaproteobacteria</taxon>
        <taxon>Lysobacterales</taxon>
        <taxon>Rhodanobacteraceae</taxon>
        <taxon>Dyella</taxon>
    </lineage>
</organism>
<feature type="transmembrane region" description="Helical" evidence="8">
    <location>
        <begin position="245"/>
        <end position="266"/>
    </location>
</feature>
<dbReference type="Proteomes" id="UP001549184">
    <property type="component" value="Unassembled WGS sequence"/>
</dbReference>
<evidence type="ECO:0000256" key="8">
    <source>
        <dbReference type="SAM" id="Phobius"/>
    </source>
</evidence>
<dbReference type="Pfam" id="PF13231">
    <property type="entry name" value="PMT_2"/>
    <property type="match status" value="1"/>
</dbReference>
<dbReference type="GO" id="GO:0103015">
    <property type="term" value="F:4-amino-4-deoxy-L-arabinose transferase activity"/>
    <property type="evidence" value="ECO:0007669"/>
    <property type="project" value="UniProtKB-EC"/>
</dbReference>
<dbReference type="EMBL" id="JBEPMU010000001">
    <property type="protein sequence ID" value="MET3650535.1"/>
    <property type="molecule type" value="Genomic_DNA"/>
</dbReference>
<name>A0ABV2JNW7_9GAMM</name>
<dbReference type="InterPro" id="IPR038731">
    <property type="entry name" value="RgtA/B/C-like"/>
</dbReference>
<evidence type="ECO:0000259" key="9">
    <source>
        <dbReference type="Pfam" id="PF13231"/>
    </source>
</evidence>
<dbReference type="PANTHER" id="PTHR33908">
    <property type="entry name" value="MANNOSYLTRANSFERASE YKCB-RELATED"/>
    <property type="match status" value="1"/>
</dbReference>
<dbReference type="PANTHER" id="PTHR33908:SF3">
    <property type="entry name" value="UNDECAPRENYL PHOSPHATE-ALPHA-4-AMINO-4-DEOXY-L-ARABINOSE ARABINOSYL TRANSFERASE"/>
    <property type="match status" value="1"/>
</dbReference>
<keyword evidence="2" id="KW-1003">Cell membrane</keyword>
<gene>
    <name evidence="10" type="ORF">ABIC75_000237</name>
</gene>
<feature type="domain" description="Glycosyltransferase RgtA/B/C/D-like" evidence="9">
    <location>
        <begin position="52"/>
        <end position="210"/>
    </location>
</feature>
<sequence>MLLLGLLLGLAFQGSRGLWSPDEGRYVGVALQMMDSGNYLAPAYSPASLNFSKPPLTYWVIAASLHVFGRNTWAARLPYAVAYLATLALLFAMGRRASPRKPWLPALIYATSLFTFFSSNIISTDVLLTLTEGLAIAGFIAATWPETGIEQRYGLFVMWLGFGLAFMTKGPPGLLPLLSVAVFTSICGGWREVVRLLHPVGVAIFLLVGFTWYAIVILRYHGLLHYFLHQEVYGRIFTAMHKRHAGAFGWAVAFLPVLLLGTAPWWRGLAGACRDLATPSRWALWRKEHSIQLFLGLWFAIPFLIFCLSQSRLPLYLLPLFLPLALLAASRMEHTFDISRPRTAGLLALWIVLLLATKGIAAHGYGATVDNRRAAKEIAAAVDSSDYHALIFLEEATDTYAVEEQTLWGLRLYLDRPVYGVWWHSPDAGAQICAAIKTQGTSLLLLDRDIPSAKAQALLTACGASAKPVGLWRNNMLFLAQGLSP</sequence>
<keyword evidence="3 10" id="KW-0328">Glycosyltransferase</keyword>
<feature type="transmembrane region" description="Helical" evidence="8">
    <location>
        <begin position="106"/>
        <end position="131"/>
    </location>
</feature>
<keyword evidence="4 10" id="KW-0808">Transferase</keyword>
<evidence type="ECO:0000256" key="4">
    <source>
        <dbReference type="ARBA" id="ARBA00022679"/>
    </source>
</evidence>
<feature type="transmembrane region" description="Helical" evidence="8">
    <location>
        <begin position="77"/>
        <end position="94"/>
    </location>
</feature>
<accession>A0ABV2JNW7</accession>
<evidence type="ECO:0000256" key="2">
    <source>
        <dbReference type="ARBA" id="ARBA00022475"/>
    </source>
</evidence>
<feature type="transmembrane region" description="Helical" evidence="8">
    <location>
        <begin position="197"/>
        <end position="218"/>
    </location>
</feature>
<feature type="transmembrane region" description="Helical" evidence="8">
    <location>
        <begin position="315"/>
        <end position="332"/>
    </location>
</feature>
<evidence type="ECO:0000256" key="5">
    <source>
        <dbReference type="ARBA" id="ARBA00022692"/>
    </source>
</evidence>
<keyword evidence="7 8" id="KW-0472">Membrane</keyword>
<comment type="caution">
    <text evidence="10">The sequence shown here is derived from an EMBL/GenBank/DDBJ whole genome shotgun (WGS) entry which is preliminary data.</text>
</comment>
<comment type="subcellular location">
    <subcellularLocation>
        <location evidence="1">Cell membrane</location>
        <topology evidence="1">Multi-pass membrane protein</topology>
    </subcellularLocation>
</comment>
<keyword evidence="5 8" id="KW-0812">Transmembrane</keyword>
<protein>
    <submittedName>
        <fullName evidence="10">4-amino-4-deoxy-L-arabinose transferase</fullName>
        <ecNumber evidence="10">2.4.2.43</ecNumber>
    </submittedName>
</protein>
<evidence type="ECO:0000313" key="11">
    <source>
        <dbReference type="Proteomes" id="UP001549184"/>
    </source>
</evidence>
<evidence type="ECO:0000313" key="10">
    <source>
        <dbReference type="EMBL" id="MET3650535.1"/>
    </source>
</evidence>
<feature type="transmembrane region" description="Helical" evidence="8">
    <location>
        <begin position="344"/>
        <end position="366"/>
    </location>
</feature>
<keyword evidence="11" id="KW-1185">Reference proteome</keyword>
<dbReference type="EC" id="2.4.2.43" evidence="10"/>
<evidence type="ECO:0000256" key="3">
    <source>
        <dbReference type="ARBA" id="ARBA00022676"/>
    </source>
</evidence>
<feature type="transmembrane region" description="Helical" evidence="8">
    <location>
        <begin position="289"/>
        <end position="308"/>
    </location>
</feature>